<feature type="binding site" evidence="12">
    <location>
        <position position="204"/>
    </location>
    <ligand>
        <name>Mn(2+)</name>
        <dbReference type="ChEBI" id="CHEBI:29035"/>
    </ligand>
</feature>
<keyword evidence="11 12" id="KW-0100">Branched-chain amino acid biosynthesis</keyword>
<evidence type="ECO:0000256" key="7">
    <source>
        <dbReference type="ARBA" id="ARBA00022605"/>
    </source>
</evidence>
<dbReference type="InterPro" id="IPR000891">
    <property type="entry name" value="PYR_CT"/>
</dbReference>
<accession>A0A1M7KMI3</accession>
<dbReference type="InterPro" id="IPR050073">
    <property type="entry name" value="2-IPM_HCS-like"/>
</dbReference>
<keyword evidence="8 12" id="KW-0808">Transferase</keyword>
<evidence type="ECO:0000256" key="12">
    <source>
        <dbReference type="HAMAP-Rule" id="MF_01025"/>
    </source>
</evidence>
<evidence type="ECO:0000313" key="14">
    <source>
        <dbReference type="EMBL" id="SHM66642.1"/>
    </source>
</evidence>
<dbReference type="NCBIfam" id="NF002086">
    <property type="entry name" value="PRK00915.1-3"/>
    <property type="match status" value="1"/>
</dbReference>
<keyword evidence="6 12" id="KW-0963">Cytoplasm</keyword>
<evidence type="ECO:0000256" key="5">
    <source>
        <dbReference type="ARBA" id="ARBA00022430"/>
    </source>
</evidence>
<evidence type="ECO:0000256" key="3">
    <source>
        <dbReference type="ARBA" id="ARBA00012973"/>
    </source>
</evidence>
<organism evidence="14 15">
    <name type="scientific">Caldanaerovirga acetigignens</name>
    <dbReference type="NCBI Taxonomy" id="447595"/>
    <lineage>
        <taxon>Bacteria</taxon>
        <taxon>Bacillati</taxon>
        <taxon>Bacillota</taxon>
        <taxon>Clostridia</taxon>
        <taxon>Thermosediminibacterales</taxon>
        <taxon>Thermosediminibacteraceae</taxon>
        <taxon>Caldanaerovirga</taxon>
    </lineage>
</organism>
<feature type="domain" description="Pyruvate carboxyltransferase" evidence="13">
    <location>
        <begin position="5"/>
        <end position="267"/>
    </location>
</feature>
<dbReference type="NCBIfam" id="NF002088">
    <property type="entry name" value="PRK00915.1-5"/>
    <property type="match status" value="1"/>
</dbReference>
<evidence type="ECO:0000256" key="10">
    <source>
        <dbReference type="ARBA" id="ARBA00023211"/>
    </source>
</evidence>
<comment type="function">
    <text evidence="12">Catalyzes the condensation of the acetyl group of acetyl-CoA with 3-methyl-2-oxobutanoate (2-ketoisovalerate) to form 3-carboxy-3-hydroxy-4-methylpentanoate (2-isopropylmalate).</text>
</comment>
<comment type="catalytic activity">
    <reaction evidence="12">
        <text>3-methyl-2-oxobutanoate + acetyl-CoA + H2O = (2S)-2-isopropylmalate + CoA + H(+)</text>
        <dbReference type="Rhea" id="RHEA:21524"/>
        <dbReference type="ChEBI" id="CHEBI:1178"/>
        <dbReference type="ChEBI" id="CHEBI:11851"/>
        <dbReference type="ChEBI" id="CHEBI:15377"/>
        <dbReference type="ChEBI" id="CHEBI:15378"/>
        <dbReference type="ChEBI" id="CHEBI:57287"/>
        <dbReference type="ChEBI" id="CHEBI:57288"/>
        <dbReference type="EC" id="2.3.3.13"/>
    </reaction>
</comment>
<dbReference type="InterPro" id="IPR013785">
    <property type="entry name" value="Aldolase_TIM"/>
</dbReference>
<dbReference type="UniPathway" id="UPA00048">
    <property type="reaction ID" value="UER00070"/>
</dbReference>
<dbReference type="PROSITE" id="PS50991">
    <property type="entry name" value="PYR_CT"/>
    <property type="match status" value="1"/>
</dbReference>
<dbReference type="RefSeq" id="WP_073257294.1">
    <property type="nucleotide sequence ID" value="NZ_FRCR01000009.1"/>
</dbReference>
<feature type="binding site" evidence="12">
    <location>
        <position position="202"/>
    </location>
    <ligand>
        <name>Mn(2+)</name>
        <dbReference type="ChEBI" id="CHEBI:29035"/>
    </ligand>
</feature>
<dbReference type="InterPro" id="IPR036230">
    <property type="entry name" value="LeuA_allosteric_dom_sf"/>
</dbReference>
<dbReference type="NCBIfam" id="NF002087">
    <property type="entry name" value="PRK00915.1-4"/>
    <property type="match status" value="1"/>
</dbReference>
<dbReference type="GO" id="GO:0005737">
    <property type="term" value="C:cytoplasm"/>
    <property type="evidence" value="ECO:0007669"/>
    <property type="project" value="UniProtKB-UniRule"/>
</dbReference>
<keyword evidence="10 12" id="KW-0464">Manganese</keyword>
<dbReference type="Gene3D" id="1.10.238.260">
    <property type="match status" value="1"/>
</dbReference>
<feature type="binding site" evidence="12">
    <location>
        <position position="14"/>
    </location>
    <ligand>
        <name>Mn(2+)</name>
        <dbReference type="ChEBI" id="CHEBI:29035"/>
    </ligand>
</feature>
<gene>
    <name evidence="12" type="primary">leuA</name>
    <name evidence="14" type="ORF">SAMN05660826_01618</name>
</gene>
<dbReference type="InterPro" id="IPR002034">
    <property type="entry name" value="AIPM/Hcit_synth_CS"/>
</dbReference>
<dbReference type="PANTHER" id="PTHR10277">
    <property type="entry name" value="HOMOCITRATE SYNTHASE-RELATED"/>
    <property type="match status" value="1"/>
</dbReference>
<dbReference type="GO" id="GO:0003985">
    <property type="term" value="F:acetyl-CoA C-acetyltransferase activity"/>
    <property type="evidence" value="ECO:0007669"/>
    <property type="project" value="UniProtKB-UniRule"/>
</dbReference>
<dbReference type="InterPro" id="IPR013709">
    <property type="entry name" value="2-isopropylmalate_synth_dimer"/>
</dbReference>
<comment type="similarity">
    <text evidence="2 12">Belongs to the alpha-IPM synthase/homocitrate synthase family. LeuA type 1 subfamily.</text>
</comment>
<comment type="subunit">
    <text evidence="12">Homodimer.</text>
</comment>
<dbReference type="PROSITE" id="PS00815">
    <property type="entry name" value="AIPM_HOMOCIT_SYNTH_1"/>
    <property type="match status" value="1"/>
</dbReference>
<evidence type="ECO:0000256" key="4">
    <source>
        <dbReference type="ARBA" id="ARBA00018198"/>
    </source>
</evidence>
<dbReference type="Pfam" id="PF22617">
    <property type="entry name" value="HCS_D2"/>
    <property type="match status" value="1"/>
</dbReference>
<dbReference type="OrthoDB" id="9804858at2"/>
<feature type="binding site" evidence="12">
    <location>
        <position position="238"/>
    </location>
    <ligand>
        <name>Mn(2+)</name>
        <dbReference type="ChEBI" id="CHEBI:29035"/>
    </ligand>
</feature>
<reference evidence="15" key="1">
    <citation type="submission" date="2016-11" db="EMBL/GenBank/DDBJ databases">
        <authorList>
            <person name="Varghese N."/>
            <person name="Submissions S."/>
        </authorList>
    </citation>
    <scope>NUCLEOTIDE SEQUENCE [LARGE SCALE GENOMIC DNA]</scope>
    <source>
        <strain evidence="15">DSM 18802</strain>
    </source>
</reference>
<evidence type="ECO:0000256" key="2">
    <source>
        <dbReference type="ARBA" id="ARBA00009396"/>
    </source>
</evidence>
<name>A0A1M7KMI3_9FIRM</name>
<dbReference type="FunFam" id="1.10.238.260:FF:000001">
    <property type="entry name" value="2-isopropylmalate synthase"/>
    <property type="match status" value="1"/>
</dbReference>
<dbReference type="Gene3D" id="3.20.20.70">
    <property type="entry name" value="Aldolase class I"/>
    <property type="match status" value="1"/>
</dbReference>
<comment type="cofactor">
    <cofactor evidence="12">
        <name>Mn(2+)</name>
        <dbReference type="ChEBI" id="CHEBI:29035"/>
    </cofactor>
</comment>
<protein>
    <recommendedName>
        <fullName evidence="4 12">2-isopropylmalate synthase</fullName>
        <ecNumber evidence="3 12">2.3.3.13</ecNumber>
    </recommendedName>
    <alternativeName>
        <fullName evidence="12">Alpha-IPM synthase</fullName>
    </alternativeName>
    <alternativeName>
        <fullName evidence="12">Alpha-isopropylmalate synthase</fullName>
    </alternativeName>
</protein>
<proteinExistence type="inferred from homology"/>
<keyword evidence="7 12" id="KW-0028">Amino-acid biosynthesis</keyword>
<keyword evidence="9 12" id="KW-0479">Metal-binding</keyword>
<dbReference type="Proteomes" id="UP000184375">
    <property type="component" value="Unassembled WGS sequence"/>
</dbReference>
<evidence type="ECO:0000256" key="11">
    <source>
        <dbReference type="ARBA" id="ARBA00023304"/>
    </source>
</evidence>
<evidence type="ECO:0000256" key="9">
    <source>
        <dbReference type="ARBA" id="ARBA00022723"/>
    </source>
</evidence>
<dbReference type="EC" id="2.3.3.13" evidence="3 12"/>
<dbReference type="Pfam" id="PF00682">
    <property type="entry name" value="HMGL-like"/>
    <property type="match status" value="1"/>
</dbReference>
<dbReference type="GO" id="GO:0009098">
    <property type="term" value="P:L-leucine biosynthetic process"/>
    <property type="evidence" value="ECO:0007669"/>
    <property type="project" value="UniProtKB-UniRule"/>
</dbReference>
<dbReference type="GO" id="GO:0003852">
    <property type="term" value="F:2-isopropylmalate synthase activity"/>
    <property type="evidence" value="ECO:0007669"/>
    <property type="project" value="UniProtKB-UniRule"/>
</dbReference>
<dbReference type="InterPro" id="IPR054691">
    <property type="entry name" value="LeuA/HCS_post-cat"/>
</dbReference>
<dbReference type="PROSITE" id="PS00816">
    <property type="entry name" value="AIPM_HOMOCIT_SYNTH_2"/>
    <property type="match status" value="1"/>
</dbReference>
<dbReference type="EMBL" id="FRCR01000009">
    <property type="protein sequence ID" value="SHM66642.1"/>
    <property type="molecule type" value="Genomic_DNA"/>
</dbReference>
<feature type="region of interest" description="Regulatory domain" evidence="12">
    <location>
        <begin position="391"/>
        <end position="508"/>
    </location>
</feature>
<dbReference type="Pfam" id="PF08502">
    <property type="entry name" value="LeuA_dimer"/>
    <property type="match status" value="1"/>
</dbReference>
<dbReference type="NCBIfam" id="TIGR00973">
    <property type="entry name" value="leuA_bact"/>
    <property type="match status" value="1"/>
</dbReference>
<dbReference type="CDD" id="cd07940">
    <property type="entry name" value="DRE_TIM_IPMS"/>
    <property type="match status" value="1"/>
</dbReference>
<dbReference type="PANTHER" id="PTHR10277:SF9">
    <property type="entry name" value="2-ISOPROPYLMALATE SYNTHASE 1, CHLOROPLASTIC-RELATED"/>
    <property type="match status" value="1"/>
</dbReference>
<dbReference type="SMART" id="SM00917">
    <property type="entry name" value="LeuA_dimer"/>
    <property type="match status" value="1"/>
</dbReference>
<evidence type="ECO:0000256" key="1">
    <source>
        <dbReference type="ARBA" id="ARBA00004689"/>
    </source>
</evidence>
<evidence type="ECO:0000313" key="15">
    <source>
        <dbReference type="Proteomes" id="UP000184375"/>
    </source>
</evidence>
<evidence type="ECO:0000256" key="8">
    <source>
        <dbReference type="ARBA" id="ARBA00022679"/>
    </source>
</evidence>
<comment type="pathway">
    <text evidence="1 12">Amino-acid biosynthesis; L-leucine biosynthesis; L-leucine from 3-methyl-2-oxobutanoate: step 1/4.</text>
</comment>
<dbReference type="GO" id="GO:0030145">
    <property type="term" value="F:manganese ion binding"/>
    <property type="evidence" value="ECO:0007669"/>
    <property type="project" value="UniProtKB-UniRule"/>
</dbReference>
<evidence type="ECO:0000259" key="13">
    <source>
        <dbReference type="PROSITE" id="PS50991"/>
    </source>
</evidence>
<dbReference type="SUPFAM" id="SSF51569">
    <property type="entry name" value="Aldolase"/>
    <property type="match status" value="1"/>
</dbReference>
<dbReference type="NCBIfam" id="NF002085">
    <property type="entry name" value="PRK00915.1-2"/>
    <property type="match status" value="1"/>
</dbReference>
<dbReference type="FunFam" id="3.20.20.70:FF:000010">
    <property type="entry name" value="2-isopropylmalate synthase"/>
    <property type="match status" value="1"/>
</dbReference>
<dbReference type="STRING" id="447595.SAMN05660826_01618"/>
<dbReference type="HAMAP" id="MF_01025">
    <property type="entry name" value="LeuA_type1"/>
    <property type="match status" value="1"/>
</dbReference>
<dbReference type="Gene3D" id="3.30.160.270">
    <property type="match status" value="1"/>
</dbReference>
<dbReference type="InterPro" id="IPR005671">
    <property type="entry name" value="LeuA_bact_synth"/>
</dbReference>
<dbReference type="SUPFAM" id="SSF110921">
    <property type="entry name" value="2-isopropylmalate synthase LeuA, allosteric (dimerisation) domain"/>
    <property type="match status" value="1"/>
</dbReference>
<evidence type="ECO:0000256" key="6">
    <source>
        <dbReference type="ARBA" id="ARBA00022490"/>
    </source>
</evidence>
<sequence>MTRRIWIFDTTLRDGEQTPGVALNAREKLEIAKQLAKMKVDVIEAGFPIASKGDFEAVKTVAENVKGPVIAALARANPKDIDTAWEALKNSENPRIHTFIASSPIHMKYKLKMTPEEVLEAAAEAVKRAKSFTSDVEFSAEDASRSDLEFLCRLFSVAVKNGATVINIPDTVGYSTPEEFGELVRVLREKVPELDRVVVSVHCHNDLGMAVANSLAAVKNGATQVECAVNGLGERAGNAALEEIVMALVTRKDVYQVDVGVDTRQIYRTSKLVSSLTGIFIQPNKAIVGANAFAHESGIHQHGVLSERSTYEIMTPESIGLPSNRIVLGKLSGRHAFMHRLKELGYDLPEEEALKAFERFKDLADKKKEVTDEDIEAILGEQVVNIPKVIELEYFLVSCGNQSIATSTVRVKKEGKVIEEASTGDGPIDATYKAIDRACGINCRLMDYSIKAVSGGKDAMGEVVVKVERNGKIFTGRGLSTDIIEASALAYVNALNKSFATNGGVISN</sequence>
<keyword evidence="5 12" id="KW-0432">Leucine biosynthesis</keyword>
<dbReference type="FunFam" id="3.30.160.270:FF:000001">
    <property type="entry name" value="2-isopropylmalate synthase"/>
    <property type="match status" value="1"/>
</dbReference>
<dbReference type="AlphaFoldDB" id="A0A1M7KMI3"/>
<keyword evidence="15" id="KW-1185">Reference proteome</keyword>